<evidence type="ECO:0000256" key="5">
    <source>
        <dbReference type="ARBA" id="ARBA00022801"/>
    </source>
</evidence>
<dbReference type="Gene3D" id="3.40.720.10">
    <property type="entry name" value="Alkaline Phosphatase, subunit A"/>
    <property type="match status" value="1"/>
</dbReference>
<dbReference type="GO" id="GO:0004065">
    <property type="term" value="F:arylsulfatase activity"/>
    <property type="evidence" value="ECO:0007669"/>
    <property type="project" value="TreeGrafter"/>
</dbReference>
<name>A0A0F5JJF2_9BACT</name>
<dbReference type="RefSeq" id="WP_087880976.1">
    <property type="nucleotide sequence ID" value="NZ_AUAE01000009.1"/>
</dbReference>
<comment type="similarity">
    <text evidence="2">Belongs to the sulfatase family.</text>
</comment>
<dbReference type="InterPro" id="IPR017850">
    <property type="entry name" value="Alkaline_phosphatase_core_sf"/>
</dbReference>
<keyword evidence="3" id="KW-0479">Metal-binding</keyword>
<comment type="caution">
    <text evidence="10">The sequence shown here is derived from an EMBL/GenBank/DDBJ whole genome shotgun (WGS) entry which is preliminary data.</text>
</comment>
<dbReference type="PROSITE" id="PS00149">
    <property type="entry name" value="SULFATASE_2"/>
    <property type="match status" value="1"/>
</dbReference>
<evidence type="ECO:0000256" key="7">
    <source>
        <dbReference type="PIRSR" id="PIRSR600917-52"/>
    </source>
</evidence>
<keyword evidence="11" id="KW-1185">Reference proteome</keyword>
<feature type="domain" description="Sulfatase N-terminal" evidence="9">
    <location>
        <begin position="28"/>
        <end position="373"/>
    </location>
</feature>
<gene>
    <name evidence="10" type="ORF">HMPREF1536_01707</name>
</gene>
<dbReference type="PANTHER" id="PTHR42693">
    <property type="entry name" value="ARYLSULFATASE FAMILY MEMBER"/>
    <property type="match status" value="1"/>
</dbReference>
<dbReference type="InterPro" id="IPR000917">
    <property type="entry name" value="Sulfatase_N"/>
</dbReference>
<dbReference type="CDD" id="cd16144">
    <property type="entry name" value="ARS_like"/>
    <property type="match status" value="1"/>
</dbReference>
<keyword evidence="4 8" id="KW-0732">Signal</keyword>
<evidence type="ECO:0000259" key="9">
    <source>
        <dbReference type="Pfam" id="PF00884"/>
    </source>
</evidence>
<dbReference type="SUPFAM" id="SSF53649">
    <property type="entry name" value="Alkaline phosphatase-like"/>
    <property type="match status" value="1"/>
</dbReference>
<evidence type="ECO:0000313" key="11">
    <source>
        <dbReference type="Proteomes" id="UP000033035"/>
    </source>
</evidence>
<dbReference type="PANTHER" id="PTHR42693:SF42">
    <property type="entry name" value="ARYLSULFATASE G"/>
    <property type="match status" value="1"/>
</dbReference>
<evidence type="ECO:0000256" key="3">
    <source>
        <dbReference type="ARBA" id="ARBA00022723"/>
    </source>
</evidence>
<evidence type="ECO:0000256" key="1">
    <source>
        <dbReference type="ARBA" id="ARBA00001913"/>
    </source>
</evidence>
<comment type="PTM">
    <text evidence="7">The conversion to 3-oxoalanine (also known as C-formylglycine, FGly), of a serine or cysteine residue in prokaryotes and of a cysteine residue in eukaryotes, is critical for catalytic activity.</text>
</comment>
<evidence type="ECO:0000256" key="2">
    <source>
        <dbReference type="ARBA" id="ARBA00008779"/>
    </source>
</evidence>
<reference evidence="10 11" key="1">
    <citation type="submission" date="2013-04" db="EMBL/GenBank/DDBJ databases">
        <title>The Genome Sequence of Parabacteroides gordonii DSM 23371.</title>
        <authorList>
            <consortium name="The Broad Institute Genomics Platform"/>
            <person name="Earl A."/>
            <person name="Ward D."/>
            <person name="Feldgarden M."/>
            <person name="Gevers D."/>
            <person name="Martens E."/>
            <person name="Sakamoto M."/>
            <person name="Benno Y."/>
            <person name="Suzuki N."/>
            <person name="Matsunaga N."/>
            <person name="Koshihara K."/>
            <person name="Seki M."/>
            <person name="Komiya H."/>
            <person name="Walker B."/>
            <person name="Young S."/>
            <person name="Zeng Q."/>
            <person name="Gargeya S."/>
            <person name="Fitzgerald M."/>
            <person name="Haas B."/>
            <person name="Abouelleil A."/>
            <person name="Allen A.W."/>
            <person name="Alvarado L."/>
            <person name="Arachchi H.M."/>
            <person name="Berlin A.M."/>
            <person name="Chapman S.B."/>
            <person name="Gainer-Dewar J."/>
            <person name="Goldberg J."/>
            <person name="Griggs A."/>
            <person name="Gujja S."/>
            <person name="Hansen M."/>
            <person name="Howarth C."/>
            <person name="Imamovic A."/>
            <person name="Ireland A."/>
            <person name="Larimer J."/>
            <person name="McCowan C."/>
            <person name="Murphy C."/>
            <person name="Pearson M."/>
            <person name="Poon T.W."/>
            <person name="Priest M."/>
            <person name="Roberts A."/>
            <person name="Saif S."/>
            <person name="Shea T."/>
            <person name="Sisk P."/>
            <person name="Sykes S."/>
            <person name="Wortman J."/>
            <person name="Nusbaum C."/>
            <person name="Birren B."/>
        </authorList>
    </citation>
    <scope>NUCLEOTIDE SEQUENCE [LARGE SCALE GENOMIC DNA]</scope>
    <source>
        <strain evidence="10 11">MS-1</strain>
    </source>
</reference>
<dbReference type="Pfam" id="PF00884">
    <property type="entry name" value="Sulfatase"/>
    <property type="match status" value="1"/>
</dbReference>
<evidence type="ECO:0000256" key="8">
    <source>
        <dbReference type="SAM" id="SignalP"/>
    </source>
</evidence>
<dbReference type="InterPro" id="IPR050738">
    <property type="entry name" value="Sulfatase"/>
</dbReference>
<protein>
    <recommendedName>
        <fullName evidence="9">Sulfatase N-terminal domain-containing protein</fullName>
    </recommendedName>
</protein>
<dbReference type="EMBL" id="AQHW01000011">
    <property type="protein sequence ID" value="KKB57898.1"/>
    <property type="molecule type" value="Genomic_DNA"/>
</dbReference>
<evidence type="ECO:0000256" key="4">
    <source>
        <dbReference type="ARBA" id="ARBA00022729"/>
    </source>
</evidence>
<feature type="signal peptide" evidence="8">
    <location>
        <begin position="1"/>
        <end position="23"/>
    </location>
</feature>
<evidence type="ECO:0000313" key="10">
    <source>
        <dbReference type="EMBL" id="KKB57898.1"/>
    </source>
</evidence>
<dbReference type="GO" id="GO:0046872">
    <property type="term" value="F:metal ion binding"/>
    <property type="evidence" value="ECO:0007669"/>
    <property type="project" value="UniProtKB-KW"/>
</dbReference>
<dbReference type="Proteomes" id="UP000033035">
    <property type="component" value="Unassembled WGS sequence"/>
</dbReference>
<dbReference type="Gene3D" id="3.30.1120.10">
    <property type="match status" value="1"/>
</dbReference>
<sequence length="528" mass="59118">MKNNLFVLCCTGAGLLSASVMQAKEKPRNVLFILVDDYGWNDTSCGGSRFYETPNIDRIARQGVMFTQGYAACQVSSPSRASIMTGKSPARHGITNWIGEASGEAWRKMGRHSKLLPAEYAWKMSQEEQTLPETLKQHGYKTFMAGKWHIGGEGSTPEDHGFEINIGGFEAGSPVGGYFSPYKNPKLPDGPKGENLSMRLAQETSKFIGEQTKKNKKQPFFAYLSFYAVHGPIQTTEENWNYFRNKADSMGIAPEGFKVDRTLPVRQKQDNPIYAGLIKQMDDAVGVVLDKLEELGLMENTLIIFTGDNGGVSSGDNYSTSCLPLRGGKGRQWEGGLRVPFIIQDPDCPLHGTTTDVPVIGTDFYPTILEYAGLPLLPEQHVDGRSLIPVLEGSELPSRALYWHYPHYGNQGGEPSSVIRDGDWKLIHYYEDGRNELYNLKIDETESEPLNAQYPDKVEFLSQKLSVWLTEAGAKYPTPDSQYDPVKEAAYKKRVQTDNLLRLEKERKQQLSPGFEPNKTWWDSKVID</sequence>
<feature type="chain" id="PRO_5002490131" description="Sulfatase N-terminal domain-containing protein" evidence="8">
    <location>
        <begin position="24"/>
        <end position="528"/>
    </location>
</feature>
<dbReference type="STRING" id="1203610.HMPREF1536_01707"/>
<dbReference type="PATRIC" id="fig|1203610.3.peg.1752"/>
<keyword evidence="5" id="KW-0378">Hydrolase</keyword>
<proteinExistence type="inferred from homology"/>
<dbReference type="InterPro" id="IPR024607">
    <property type="entry name" value="Sulfatase_CS"/>
</dbReference>
<dbReference type="HOGENOM" id="CLU_006332_10_4_10"/>
<organism evidence="10 11">
    <name type="scientific">Parabacteroides gordonii MS-1 = DSM 23371</name>
    <dbReference type="NCBI Taxonomy" id="1203610"/>
    <lineage>
        <taxon>Bacteria</taxon>
        <taxon>Pseudomonadati</taxon>
        <taxon>Bacteroidota</taxon>
        <taxon>Bacteroidia</taxon>
        <taxon>Bacteroidales</taxon>
        <taxon>Tannerellaceae</taxon>
        <taxon>Parabacteroides</taxon>
    </lineage>
</organism>
<dbReference type="AlphaFoldDB" id="A0A0F5JJF2"/>
<accession>A0A0F5JJF2</accession>
<keyword evidence="6" id="KW-0106">Calcium</keyword>
<evidence type="ECO:0000256" key="6">
    <source>
        <dbReference type="ARBA" id="ARBA00022837"/>
    </source>
</evidence>
<comment type="cofactor">
    <cofactor evidence="1">
        <name>Ca(2+)</name>
        <dbReference type="ChEBI" id="CHEBI:29108"/>
    </cofactor>
</comment>
<feature type="modified residue" description="3-oxoalanine (Ser)" evidence="7">
    <location>
        <position position="76"/>
    </location>
</feature>